<protein>
    <submittedName>
        <fullName evidence="1">Uncharacterized protein</fullName>
    </submittedName>
</protein>
<dbReference type="Proteomes" id="UP001060215">
    <property type="component" value="Chromosome 6"/>
</dbReference>
<reference evidence="1 2" key="1">
    <citation type="journal article" date="2022" name="Plant J.">
        <title>Chromosome-level genome of Camellia lanceoleosa provides a valuable resource for understanding genome evolution and self-incompatibility.</title>
        <authorList>
            <person name="Gong W."/>
            <person name="Xiao S."/>
            <person name="Wang L."/>
            <person name="Liao Z."/>
            <person name="Chang Y."/>
            <person name="Mo W."/>
            <person name="Hu G."/>
            <person name="Li W."/>
            <person name="Zhao G."/>
            <person name="Zhu H."/>
            <person name="Hu X."/>
            <person name="Ji K."/>
            <person name="Xiang X."/>
            <person name="Song Q."/>
            <person name="Yuan D."/>
            <person name="Jin S."/>
            <person name="Zhang L."/>
        </authorList>
    </citation>
    <scope>NUCLEOTIDE SEQUENCE [LARGE SCALE GENOMIC DNA]</scope>
    <source>
        <strain evidence="1">SQ_2022a</strain>
    </source>
</reference>
<evidence type="ECO:0000313" key="1">
    <source>
        <dbReference type="EMBL" id="KAI8022347.1"/>
    </source>
</evidence>
<keyword evidence="2" id="KW-1185">Reference proteome</keyword>
<organism evidence="1 2">
    <name type="scientific">Camellia lanceoleosa</name>
    <dbReference type="NCBI Taxonomy" id="1840588"/>
    <lineage>
        <taxon>Eukaryota</taxon>
        <taxon>Viridiplantae</taxon>
        <taxon>Streptophyta</taxon>
        <taxon>Embryophyta</taxon>
        <taxon>Tracheophyta</taxon>
        <taxon>Spermatophyta</taxon>
        <taxon>Magnoliopsida</taxon>
        <taxon>eudicotyledons</taxon>
        <taxon>Gunneridae</taxon>
        <taxon>Pentapetalae</taxon>
        <taxon>asterids</taxon>
        <taxon>Ericales</taxon>
        <taxon>Theaceae</taxon>
        <taxon>Camellia</taxon>
    </lineage>
</organism>
<gene>
    <name evidence="1" type="ORF">LOK49_LG03G03329</name>
</gene>
<proteinExistence type="predicted"/>
<dbReference type="EMBL" id="CM045763">
    <property type="protein sequence ID" value="KAI8022347.1"/>
    <property type="molecule type" value="Genomic_DNA"/>
</dbReference>
<comment type="caution">
    <text evidence="1">The sequence shown here is derived from an EMBL/GenBank/DDBJ whole genome shotgun (WGS) entry which is preliminary data.</text>
</comment>
<name>A0ACC0IBY6_9ERIC</name>
<sequence length="86" mass="10593">MEKRGTESGKRWRWRSRSRGRERRRERETGWSFDRLMEFDLRLDRRDRASTEVFELRLEVFELRPGSCSLLFPFFCCLCLRRAVSE</sequence>
<accession>A0ACC0IBY6</accession>
<evidence type="ECO:0000313" key="2">
    <source>
        <dbReference type="Proteomes" id="UP001060215"/>
    </source>
</evidence>